<dbReference type="SUPFAM" id="SSF56801">
    <property type="entry name" value="Acetyl-CoA synthetase-like"/>
    <property type="match status" value="1"/>
</dbReference>
<dbReference type="PROSITE" id="PS00455">
    <property type="entry name" value="AMP_BINDING"/>
    <property type="match status" value="1"/>
</dbReference>
<dbReference type="AlphaFoldDB" id="A0A1M7T8J4"/>
<feature type="domain" description="AMP-binding enzyme C-terminal" evidence="8">
    <location>
        <begin position="546"/>
        <end position="624"/>
    </location>
</feature>
<dbReference type="GO" id="GO:0016208">
    <property type="term" value="F:AMP binding"/>
    <property type="evidence" value="ECO:0007669"/>
    <property type="project" value="InterPro"/>
</dbReference>
<dbReference type="Pfam" id="PF13193">
    <property type="entry name" value="AMP-binding_C"/>
    <property type="match status" value="1"/>
</dbReference>
<reference evidence="10 11" key="1">
    <citation type="submission" date="2016-12" db="EMBL/GenBank/DDBJ databases">
        <authorList>
            <person name="Song W.-J."/>
            <person name="Kurnit D.M."/>
        </authorList>
    </citation>
    <scope>NUCLEOTIDE SEQUENCE [LARGE SCALE GENOMIC DNA]</scope>
    <source>
        <strain evidence="10 11">DSM 11393</strain>
    </source>
</reference>
<feature type="domain" description="AMP-dependent synthetase/ligase" evidence="7">
    <location>
        <begin position="104"/>
        <end position="491"/>
    </location>
</feature>
<evidence type="ECO:0000256" key="1">
    <source>
        <dbReference type="ARBA" id="ARBA00006432"/>
    </source>
</evidence>
<evidence type="ECO:0000256" key="3">
    <source>
        <dbReference type="ARBA" id="ARBA00022741"/>
    </source>
</evidence>
<dbReference type="EC" id="6.2.1.1" evidence="6"/>
<evidence type="ECO:0000313" key="10">
    <source>
        <dbReference type="EMBL" id="SHN67021.1"/>
    </source>
</evidence>
<dbReference type="CDD" id="cd05966">
    <property type="entry name" value="ACS"/>
    <property type="match status" value="1"/>
</dbReference>
<accession>A0A1M7T8J4</accession>
<dbReference type="InterPro" id="IPR020459">
    <property type="entry name" value="AMP-binding"/>
</dbReference>
<feature type="domain" description="Acetyl-coenzyme A synthetase N-terminal" evidence="9">
    <location>
        <begin position="39"/>
        <end position="95"/>
    </location>
</feature>
<dbReference type="PANTHER" id="PTHR24095:SF14">
    <property type="entry name" value="ACETYL-COENZYME A SYNTHETASE 1"/>
    <property type="match status" value="1"/>
</dbReference>
<proteinExistence type="inferred from homology"/>
<sequence length="670" mass="75558">MDTKNVKKTKRTNTAKVAAKSSAFNVNLSKLKIKSMDDYEAIHQKALEDPAKFWGERAKSLLHWFKPWEKTLEWDFAKPHVEWFTGGKTNASYNCLDRHIDGPRRNKVALIWQGDPEDDVRIWTYQMLYDRVCRFASALKNLGVRKGDRVVIYLPMIPEMVVSMLACSRIGAVHVLVFAGFSASSAQSRIQDCEAKVVITSDGMFRAGRVMPLKANIDEALKDCPSVRRVIVVNRTNMPTAMKERRDIWWRDVMSDRSLNARLPAVQMDAEDLLFILYTSGSTGKPKGVMHTTGGYLTYAAHTTQLVFDTREEDVHWCTADIGWITGHTYGVYGPLLLGGTTMMFEGGPRWPDPDRFWHIIEKYRVNTFYTAPTAIRLLIRDGDEWLEKHDRSSLRILGSVGEPIDAKTWNWYRDTVGDGKIPVVDTWWQTESGGILVSPIPYVTPLKPGSASLPLPGIDVEVLKEDGKPAKVDEEGHLVVKNPWPGMLRGVFGDKSKFKENYFSRFSGFYLSGDGVKKDQDGYLWLQGRLDDVINVSGHRFSTAEMEAAFNAHPAVAESSVVGMPHSVKGEAIYAFIHLKEEEKPTDAMRSDLRKWVRKEIGPIATPEYIQFVESLPKTRSGKIMRRVLRKIVSGNIEDLGDLTTLVDVSVVEALVTEHELLTGRSSLS</sequence>
<keyword evidence="11" id="KW-1185">Reference proteome</keyword>
<dbReference type="GO" id="GO:0019427">
    <property type="term" value="P:acetyl-CoA biosynthetic process from acetate"/>
    <property type="evidence" value="ECO:0007669"/>
    <property type="project" value="UniProtKB-UniRule"/>
</dbReference>
<keyword evidence="4" id="KW-0067">ATP-binding</keyword>
<dbReference type="PRINTS" id="PR00154">
    <property type="entry name" value="AMPBINDING"/>
</dbReference>
<comment type="similarity">
    <text evidence="1">Belongs to the ATP-dependent AMP-binding enzyme family.</text>
</comment>
<dbReference type="InterPro" id="IPR045851">
    <property type="entry name" value="AMP-bd_C_sf"/>
</dbReference>
<dbReference type="Pfam" id="PF00501">
    <property type="entry name" value="AMP-binding"/>
    <property type="match status" value="1"/>
</dbReference>
<dbReference type="RefSeq" id="WP_084650664.1">
    <property type="nucleotide sequence ID" value="NZ_FRDI01000008.1"/>
</dbReference>
<dbReference type="Proteomes" id="UP000186469">
    <property type="component" value="Unassembled WGS sequence"/>
</dbReference>
<dbReference type="InterPro" id="IPR020845">
    <property type="entry name" value="AMP-binding_CS"/>
</dbReference>
<dbReference type="GO" id="GO:0003987">
    <property type="term" value="F:acetate-CoA ligase activity"/>
    <property type="evidence" value="ECO:0007669"/>
    <property type="project" value="UniProtKB-UniRule"/>
</dbReference>
<dbReference type="InterPro" id="IPR000873">
    <property type="entry name" value="AMP-dep_synth/lig_dom"/>
</dbReference>
<evidence type="ECO:0000259" key="7">
    <source>
        <dbReference type="Pfam" id="PF00501"/>
    </source>
</evidence>
<dbReference type="FunFam" id="3.40.50.12780:FF:000001">
    <property type="entry name" value="Acetyl-coenzyme A synthetase"/>
    <property type="match status" value="1"/>
</dbReference>
<dbReference type="InterPro" id="IPR025110">
    <property type="entry name" value="AMP-bd_C"/>
</dbReference>
<dbReference type="NCBIfam" id="NF001208">
    <property type="entry name" value="PRK00174.1"/>
    <property type="match status" value="1"/>
</dbReference>
<dbReference type="NCBIfam" id="TIGR02188">
    <property type="entry name" value="Ac_CoA_lig_AcsA"/>
    <property type="match status" value="1"/>
</dbReference>
<dbReference type="OrthoDB" id="9801302at2"/>
<evidence type="ECO:0000256" key="6">
    <source>
        <dbReference type="NCBIfam" id="TIGR02188"/>
    </source>
</evidence>
<evidence type="ECO:0000256" key="4">
    <source>
        <dbReference type="ARBA" id="ARBA00022840"/>
    </source>
</evidence>
<dbReference type="InterPro" id="IPR032387">
    <property type="entry name" value="ACAS_N"/>
</dbReference>
<dbReference type="EMBL" id="FRDI01000008">
    <property type="protein sequence ID" value="SHN67021.1"/>
    <property type="molecule type" value="Genomic_DNA"/>
</dbReference>
<name>A0A1M7T8J4_9BACT</name>
<dbReference type="GO" id="GO:0005524">
    <property type="term" value="F:ATP binding"/>
    <property type="evidence" value="ECO:0007669"/>
    <property type="project" value="UniProtKB-KW"/>
</dbReference>
<keyword evidence="2" id="KW-0436">Ligase</keyword>
<keyword evidence="5" id="KW-0007">Acetylation</keyword>
<dbReference type="STRING" id="1121455.SAMN02745728_01723"/>
<evidence type="ECO:0000259" key="8">
    <source>
        <dbReference type="Pfam" id="PF13193"/>
    </source>
</evidence>
<keyword evidence="3" id="KW-0547">Nucleotide-binding</keyword>
<evidence type="ECO:0000313" key="11">
    <source>
        <dbReference type="Proteomes" id="UP000186469"/>
    </source>
</evidence>
<evidence type="ECO:0000256" key="5">
    <source>
        <dbReference type="ARBA" id="ARBA00022990"/>
    </source>
</evidence>
<evidence type="ECO:0000259" key="9">
    <source>
        <dbReference type="Pfam" id="PF16177"/>
    </source>
</evidence>
<gene>
    <name evidence="10" type="ORF">SAMN02745728_01723</name>
</gene>
<evidence type="ECO:0000256" key="2">
    <source>
        <dbReference type="ARBA" id="ARBA00022598"/>
    </source>
</evidence>
<protein>
    <recommendedName>
        <fullName evidence="6">Acetate--CoA ligase</fullName>
        <ecNumber evidence="6">6.2.1.1</ecNumber>
    </recommendedName>
</protein>
<dbReference type="Gene3D" id="3.40.50.12780">
    <property type="entry name" value="N-terminal domain of ligase-like"/>
    <property type="match status" value="1"/>
</dbReference>
<organism evidence="10 11">
    <name type="scientific">Desulfovibrio litoralis DSM 11393</name>
    <dbReference type="NCBI Taxonomy" id="1121455"/>
    <lineage>
        <taxon>Bacteria</taxon>
        <taxon>Pseudomonadati</taxon>
        <taxon>Thermodesulfobacteriota</taxon>
        <taxon>Desulfovibrionia</taxon>
        <taxon>Desulfovibrionales</taxon>
        <taxon>Desulfovibrionaceae</taxon>
        <taxon>Desulfovibrio</taxon>
    </lineage>
</organism>
<dbReference type="InterPro" id="IPR011904">
    <property type="entry name" value="Ac_CoA_lig"/>
</dbReference>
<dbReference type="Gene3D" id="3.30.300.30">
    <property type="match status" value="1"/>
</dbReference>
<dbReference type="InterPro" id="IPR042099">
    <property type="entry name" value="ANL_N_sf"/>
</dbReference>
<dbReference type="PANTHER" id="PTHR24095">
    <property type="entry name" value="ACETYL-COENZYME A SYNTHETASE"/>
    <property type="match status" value="1"/>
</dbReference>
<dbReference type="FunFam" id="3.30.300.30:FF:000004">
    <property type="entry name" value="Acetyl-coenzyme A synthetase"/>
    <property type="match status" value="1"/>
</dbReference>
<dbReference type="Pfam" id="PF16177">
    <property type="entry name" value="ACAS_N"/>
    <property type="match status" value="1"/>
</dbReference>